<proteinExistence type="inferred from homology"/>
<dbReference type="GO" id="GO:0008483">
    <property type="term" value="F:transaminase activity"/>
    <property type="evidence" value="ECO:0007669"/>
    <property type="project" value="UniProtKB-KW"/>
</dbReference>
<dbReference type="EMBL" id="JBHUJC010000020">
    <property type="protein sequence ID" value="MFD2276185.1"/>
    <property type="molecule type" value="Genomic_DNA"/>
</dbReference>
<accession>A0ABW5E409</accession>
<dbReference type="SUPFAM" id="SSF53383">
    <property type="entry name" value="PLP-dependent transferases"/>
    <property type="match status" value="1"/>
</dbReference>
<dbReference type="PIRSF" id="PIRSF000390">
    <property type="entry name" value="PLP_StrS"/>
    <property type="match status" value="1"/>
</dbReference>
<dbReference type="Pfam" id="PF01041">
    <property type="entry name" value="DegT_DnrJ_EryC1"/>
    <property type="match status" value="1"/>
</dbReference>
<dbReference type="InterPro" id="IPR000653">
    <property type="entry name" value="DegT/StrS_aminotransferase"/>
</dbReference>
<dbReference type="Gene3D" id="3.40.640.10">
    <property type="entry name" value="Type I PLP-dependent aspartate aminotransferase-like (Major domain)"/>
    <property type="match status" value="1"/>
</dbReference>
<name>A0ABW5E409_9BACT</name>
<evidence type="ECO:0000313" key="4">
    <source>
        <dbReference type="EMBL" id="MFD2276185.1"/>
    </source>
</evidence>
<dbReference type="InterPro" id="IPR015422">
    <property type="entry name" value="PyrdxlP-dep_Trfase_small"/>
</dbReference>
<keyword evidence="4" id="KW-0808">Transferase</keyword>
<dbReference type="InterPro" id="IPR015421">
    <property type="entry name" value="PyrdxlP-dep_Trfase_major"/>
</dbReference>
<evidence type="ECO:0000256" key="3">
    <source>
        <dbReference type="RuleBase" id="RU004508"/>
    </source>
</evidence>
<keyword evidence="5" id="KW-1185">Reference proteome</keyword>
<protein>
    <submittedName>
        <fullName evidence="4">DegT/DnrJ/EryC1/StrS family aminotransferase</fullName>
    </submittedName>
</protein>
<dbReference type="RefSeq" id="WP_377094476.1">
    <property type="nucleotide sequence ID" value="NZ_JBHSJM010000001.1"/>
</dbReference>
<dbReference type="Gene3D" id="3.90.1150.10">
    <property type="entry name" value="Aspartate Aminotransferase, domain 1"/>
    <property type="match status" value="1"/>
</dbReference>
<evidence type="ECO:0000313" key="5">
    <source>
        <dbReference type="Proteomes" id="UP001597297"/>
    </source>
</evidence>
<comment type="similarity">
    <text evidence="2 3">Belongs to the DegT/DnrJ/EryC1 family.</text>
</comment>
<keyword evidence="4" id="KW-0032">Aminotransferase</keyword>
<dbReference type="Proteomes" id="UP001597297">
    <property type="component" value="Unassembled WGS sequence"/>
</dbReference>
<sequence length="395" mass="43335">MPVPLLDVNAQNLPLQDELRATFDRVLQSGRFIMGEEMEAFEREVAEMVGVKHALSVSSGTDAILLALMALGIGEGDEVLCPSFTFFATAGCIARTGATPVFVDSCPVCFNIDLEDAAKKRTAKTKAIVPVHLFGQAADMDAVMSFAAEHSLKVIEDGAQAIGAKYKGKSVGSIGDFGAYSFFPSKNLGGFGDGGMLVTNNDSLAEMALMLRNHGMNPKYYHKYVGGNFRCDALQAALLRVKLREYTGYTEKRQANAQYYTEKLLQLEGVVQAQQEDCGCLESQTLKYQADAAKLVLPVAYDHNEHIWNQFTIRVLDGQRDAFREHLTEKGIGCDTYYPVPLHQQECFADIPKHALPVCEQLAQEVISIPIYPELTQGQKDEVISAVQAFLTSKV</sequence>
<dbReference type="PANTHER" id="PTHR30244:SF36">
    <property type="entry name" value="3-OXO-GLUCOSE-6-PHOSPHATE:GLUTAMATE AMINOTRANSFERASE"/>
    <property type="match status" value="1"/>
</dbReference>
<organism evidence="4 5">
    <name type="scientific">Rubritalea spongiae</name>
    <dbReference type="NCBI Taxonomy" id="430797"/>
    <lineage>
        <taxon>Bacteria</taxon>
        <taxon>Pseudomonadati</taxon>
        <taxon>Verrucomicrobiota</taxon>
        <taxon>Verrucomicrobiia</taxon>
        <taxon>Verrucomicrobiales</taxon>
        <taxon>Rubritaleaceae</taxon>
        <taxon>Rubritalea</taxon>
    </lineage>
</organism>
<evidence type="ECO:0000256" key="2">
    <source>
        <dbReference type="ARBA" id="ARBA00037999"/>
    </source>
</evidence>
<gene>
    <name evidence="4" type="ORF">ACFSQZ_06880</name>
</gene>
<dbReference type="CDD" id="cd00616">
    <property type="entry name" value="AHBA_syn"/>
    <property type="match status" value="1"/>
</dbReference>
<comment type="caution">
    <text evidence="4">The sequence shown here is derived from an EMBL/GenBank/DDBJ whole genome shotgun (WGS) entry which is preliminary data.</text>
</comment>
<dbReference type="PANTHER" id="PTHR30244">
    <property type="entry name" value="TRANSAMINASE"/>
    <property type="match status" value="1"/>
</dbReference>
<keyword evidence="1 3" id="KW-0663">Pyridoxal phosphate</keyword>
<dbReference type="InterPro" id="IPR015424">
    <property type="entry name" value="PyrdxlP-dep_Trfase"/>
</dbReference>
<evidence type="ECO:0000256" key="1">
    <source>
        <dbReference type="ARBA" id="ARBA00022898"/>
    </source>
</evidence>
<reference evidence="5" key="1">
    <citation type="journal article" date="2019" name="Int. J. Syst. Evol. Microbiol.">
        <title>The Global Catalogue of Microorganisms (GCM) 10K type strain sequencing project: providing services to taxonomists for standard genome sequencing and annotation.</title>
        <authorList>
            <consortium name="The Broad Institute Genomics Platform"/>
            <consortium name="The Broad Institute Genome Sequencing Center for Infectious Disease"/>
            <person name="Wu L."/>
            <person name="Ma J."/>
        </authorList>
    </citation>
    <scope>NUCLEOTIDE SEQUENCE [LARGE SCALE GENOMIC DNA]</scope>
    <source>
        <strain evidence="5">JCM 16545</strain>
    </source>
</reference>